<evidence type="ECO:0000256" key="7">
    <source>
        <dbReference type="SAM" id="Phobius"/>
    </source>
</evidence>
<feature type="domain" description="ComEC/Rec2-related protein" evidence="8">
    <location>
        <begin position="277"/>
        <end position="576"/>
    </location>
</feature>
<evidence type="ECO:0000259" key="9">
    <source>
        <dbReference type="Pfam" id="PF13567"/>
    </source>
</evidence>
<dbReference type="Pfam" id="PF03772">
    <property type="entry name" value="Competence"/>
    <property type="match status" value="1"/>
</dbReference>
<dbReference type="InterPro" id="IPR025405">
    <property type="entry name" value="DUF4131"/>
</dbReference>
<dbReference type="NCBIfam" id="TIGR00360">
    <property type="entry name" value="ComEC_N-term"/>
    <property type="match status" value="1"/>
</dbReference>
<evidence type="ECO:0000313" key="10">
    <source>
        <dbReference type="EMBL" id="RYC31578.1"/>
    </source>
</evidence>
<feature type="transmembrane region" description="Helical" evidence="7">
    <location>
        <begin position="105"/>
        <end position="125"/>
    </location>
</feature>
<dbReference type="PANTHER" id="PTHR30619">
    <property type="entry name" value="DNA INTERNALIZATION/COMPETENCE PROTEIN COMEC/REC2"/>
    <property type="match status" value="1"/>
</dbReference>
<comment type="caution">
    <text evidence="10">The sequence shown here is derived from an EMBL/GenBank/DDBJ whole genome shotgun (WGS) entry which is preliminary data.</text>
</comment>
<dbReference type="EMBL" id="QYBB01000013">
    <property type="protein sequence ID" value="RYC31578.1"/>
    <property type="molecule type" value="Genomic_DNA"/>
</dbReference>
<evidence type="ECO:0000259" key="8">
    <source>
        <dbReference type="Pfam" id="PF03772"/>
    </source>
</evidence>
<reference evidence="10 11" key="1">
    <citation type="submission" date="2018-12" db="EMBL/GenBank/DDBJ databases">
        <authorList>
            <person name="Grouzdev D.S."/>
            <person name="Krutkina M.S."/>
        </authorList>
    </citation>
    <scope>NUCLEOTIDE SEQUENCE [LARGE SCALE GENOMIC DNA]</scope>
    <source>
        <strain evidence="10 11">RmlP026</strain>
    </source>
</reference>
<feature type="region of interest" description="Disordered" evidence="6">
    <location>
        <begin position="725"/>
        <end position="777"/>
    </location>
</feature>
<name>A0A4Q2U6S5_9HYPH</name>
<keyword evidence="5 7" id="KW-0472">Membrane</keyword>
<evidence type="ECO:0000256" key="1">
    <source>
        <dbReference type="ARBA" id="ARBA00004651"/>
    </source>
</evidence>
<feature type="transmembrane region" description="Helical" evidence="7">
    <location>
        <begin position="80"/>
        <end position="99"/>
    </location>
</feature>
<keyword evidence="2" id="KW-1003">Cell membrane</keyword>
<evidence type="ECO:0000256" key="4">
    <source>
        <dbReference type="ARBA" id="ARBA00022989"/>
    </source>
</evidence>
<feature type="transmembrane region" description="Helical" evidence="7">
    <location>
        <begin position="497"/>
        <end position="518"/>
    </location>
</feature>
<dbReference type="GO" id="GO:0005886">
    <property type="term" value="C:plasma membrane"/>
    <property type="evidence" value="ECO:0007669"/>
    <property type="project" value="UniProtKB-SubCell"/>
</dbReference>
<keyword evidence="3 7" id="KW-0812">Transmembrane</keyword>
<comment type="subcellular location">
    <subcellularLocation>
        <location evidence="1">Cell membrane</location>
        <topology evidence="1">Multi-pass membrane protein</topology>
    </subcellularLocation>
</comment>
<sequence length="777" mass="80671">MRSHQGRGGAVPNAFRGGRAGDALQAAWPRRASAVSARIGGLSPSRAWAEEWDERRPFLWLPVTAGAGVFLYLAADREPVLWLPLLLLALAALGCVALRGRPVPLGAALALFALVGGFVSAELRARSVATPMLDRVRIAKLTGTVEEVDLRPAGARILLAVTGADGLDAAHVPRRVRLTTKRPGDIAAGASVAVTARLLPPSHAAAPDGYDFARDAYFSGIGAVGSALGRIAPAPAAADAGAVARLHRAVDRARNALAMRVSAVVGDGDVGAIAAAMVTGKRDLLSANGREVIREAGIFHIITIAGVQMTLVAGLVFGLARRALAASPTLALRYPIKSWAALVALVGAVFYDIGTGSRVGTQRALFMTSIMLVAVLVGRRALTMRNLGFAALAVIAIEPEQVAGASFQLSFAAVSALIAVQEARMRRAPDDLFAEPDRRRPGPRAAKAPPWRGRAGRAGQGIVHLLGATVFATLATASFMAAEFHELSPYVFVGNPLTLAMIEFFAVPGALLGTVLYPLGLDAPVWHWVAWGIRAVMWVAGKLGAAPMSTVHLPNFAPWALPWLALALLSVVIWRTALLRLTAVPFLALGLAGAAWGPRDDVTVAPTGDAVAIRGADGRLGTLGKASAFTAEQWLRADGDPRDPDALGKAALVLPGARCDRVGCTAPLPGGGAVALVTDAAAFAEDCRRAVLVVTPLVAPVPCASALVLDRIALERSGAVALRRTGGGWARRDARAPGEDRPWSPGPVARAKLRARPGGDDADGADAAPDGEPVRIP</sequence>
<feature type="transmembrane region" description="Helical" evidence="7">
    <location>
        <begin position="556"/>
        <end position="574"/>
    </location>
</feature>
<dbReference type="InterPro" id="IPR004477">
    <property type="entry name" value="ComEC_N"/>
</dbReference>
<feature type="domain" description="DUF4131" evidence="9">
    <location>
        <begin position="81"/>
        <end position="228"/>
    </location>
</feature>
<feature type="transmembrane region" description="Helical" evidence="7">
    <location>
        <begin position="298"/>
        <end position="320"/>
    </location>
</feature>
<dbReference type="PANTHER" id="PTHR30619:SF1">
    <property type="entry name" value="RECOMBINATION PROTEIN 2"/>
    <property type="match status" value="1"/>
</dbReference>
<proteinExistence type="predicted"/>
<dbReference type="Proteomes" id="UP000290759">
    <property type="component" value="Unassembled WGS sequence"/>
</dbReference>
<evidence type="ECO:0000256" key="2">
    <source>
        <dbReference type="ARBA" id="ARBA00022475"/>
    </source>
</evidence>
<gene>
    <name evidence="10" type="ORF">D3273_13135</name>
</gene>
<dbReference type="OrthoDB" id="9790149at2"/>
<protein>
    <submittedName>
        <fullName evidence="10">ComEC family competence protein</fullName>
    </submittedName>
</protein>
<feature type="transmembrane region" description="Helical" evidence="7">
    <location>
        <begin position="525"/>
        <end position="544"/>
    </location>
</feature>
<feature type="region of interest" description="Disordered" evidence="6">
    <location>
        <begin position="432"/>
        <end position="455"/>
    </location>
</feature>
<feature type="transmembrane region" description="Helical" evidence="7">
    <location>
        <begin position="58"/>
        <end position="75"/>
    </location>
</feature>
<dbReference type="AlphaFoldDB" id="A0A4Q2U6S5"/>
<feature type="transmembrane region" description="Helical" evidence="7">
    <location>
        <begin position="363"/>
        <end position="382"/>
    </location>
</feature>
<organism evidence="10 11">
    <name type="scientific">Lichenibacterium minor</name>
    <dbReference type="NCBI Taxonomy" id="2316528"/>
    <lineage>
        <taxon>Bacteria</taxon>
        <taxon>Pseudomonadati</taxon>
        <taxon>Pseudomonadota</taxon>
        <taxon>Alphaproteobacteria</taxon>
        <taxon>Hyphomicrobiales</taxon>
        <taxon>Lichenihabitantaceae</taxon>
        <taxon>Lichenibacterium</taxon>
    </lineage>
</organism>
<dbReference type="InterPro" id="IPR052159">
    <property type="entry name" value="Competence_DNA_uptake"/>
</dbReference>
<accession>A0A4Q2U6S5</accession>
<evidence type="ECO:0000313" key="11">
    <source>
        <dbReference type="Proteomes" id="UP000290759"/>
    </source>
</evidence>
<evidence type="ECO:0000256" key="5">
    <source>
        <dbReference type="ARBA" id="ARBA00023136"/>
    </source>
</evidence>
<evidence type="ECO:0000256" key="6">
    <source>
        <dbReference type="SAM" id="MobiDB-lite"/>
    </source>
</evidence>
<feature type="compositionally biased region" description="Low complexity" evidence="6">
    <location>
        <begin position="443"/>
        <end position="453"/>
    </location>
</feature>
<evidence type="ECO:0000256" key="3">
    <source>
        <dbReference type="ARBA" id="ARBA00022692"/>
    </source>
</evidence>
<keyword evidence="11" id="KW-1185">Reference proteome</keyword>
<keyword evidence="4 7" id="KW-1133">Transmembrane helix</keyword>
<feature type="transmembrane region" description="Helical" evidence="7">
    <location>
        <begin position="332"/>
        <end position="351"/>
    </location>
</feature>
<feature type="compositionally biased region" description="Basic and acidic residues" evidence="6">
    <location>
        <begin position="730"/>
        <end position="742"/>
    </location>
</feature>
<dbReference type="Pfam" id="PF13567">
    <property type="entry name" value="DUF4131"/>
    <property type="match status" value="1"/>
</dbReference>
<feature type="transmembrane region" description="Helical" evidence="7">
    <location>
        <begin position="462"/>
        <end position="482"/>
    </location>
</feature>
<reference evidence="10 11" key="2">
    <citation type="submission" date="2019-02" db="EMBL/GenBank/DDBJ databases">
        <title>'Lichenibacterium ramalinii' gen. nov. sp. nov., 'Lichenibacterium minor' gen. nov. sp. nov.</title>
        <authorList>
            <person name="Pankratov T."/>
        </authorList>
    </citation>
    <scope>NUCLEOTIDE SEQUENCE [LARGE SCALE GENOMIC DNA]</scope>
    <source>
        <strain evidence="10 11">RmlP026</strain>
    </source>
</reference>